<evidence type="ECO:0000313" key="3">
    <source>
        <dbReference type="Proteomes" id="UP000283709"/>
    </source>
</evidence>
<sequence>MFRKIVPLALVIGLASLPLRAEKPASFAINILEKDAGNVGDDGWVASENLMGDFTASMPGLYTADVRVFSPSAGEPEKPLSLETMFATSRTGVEVQVTRLQYVDSTQAKARYDKLENEPQVQNRFGVKGFPAFQYENVRADNSHTEVSRFILVQSDIFWMQAEGSDGAEVRKIANHAFDSIQFYEQSPRPRIASPGVQAK</sequence>
<gene>
    <name evidence="2" type="ORF">BCY88_12585</name>
</gene>
<dbReference type="RefSeq" id="WP_120349033.1">
    <property type="nucleotide sequence ID" value="NZ_MCAS01000068.1"/>
</dbReference>
<accession>A0A3R7HBH2</accession>
<reference evidence="2 3" key="1">
    <citation type="submission" date="2016-07" db="EMBL/GenBank/DDBJ databases">
        <title>Genome analysis of Burkholderia fungorum ES3-20.</title>
        <authorList>
            <person name="Xu D."/>
            <person name="Yao R."/>
            <person name="Zheng S."/>
        </authorList>
    </citation>
    <scope>NUCLEOTIDE SEQUENCE [LARGE SCALE GENOMIC DNA]</scope>
    <source>
        <strain evidence="2 3">ES3-20</strain>
    </source>
</reference>
<dbReference type="EMBL" id="MCAS01000068">
    <property type="protein sequence ID" value="RKF30501.1"/>
    <property type="molecule type" value="Genomic_DNA"/>
</dbReference>
<dbReference type="Proteomes" id="UP000283709">
    <property type="component" value="Unassembled WGS sequence"/>
</dbReference>
<keyword evidence="1" id="KW-0732">Signal</keyword>
<feature type="chain" id="PRO_5018670561" evidence="1">
    <location>
        <begin position="22"/>
        <end position="200"/>
    </location>
</feature>
<protein>
    <submittedName>
        <fullName evidence="2">Uncharacterized protein</fullName>
    </submittedName>
</protein>
<dbReference type="AlphaFoldDB" id="A0A3R7HBH2"/>
<comment type="caution">
    <text evidence="2">The sequence shown here is derived from an EMBL/GenBank/DDBJ whole genome shotgun (WGS) entry which is preliminary data.</text>
</comment>
<evidence type="ECO:0000313" key="2">
    <source>
        <dbReference type="EMBL" id="RKF30501.1"/>
    </source>
</evidence>
<name>A0A3R7HBH2_9BURK</name>
<organism evidence="2 3">
    <name type="scientific">Paraburkholderia fungorum</name>
    <dbReference type="NCBI Taxonomy" id="134537"/>
    <lineage>
        <taxon>Bacteria</taxon>
        <taxon>Pseudomonadati</taxon>
        <taxon>Pseudomonadota</taxon>
        <taxon>Betaproteobacteria</taxon>
        <taxon>Burkholderiales</taxon>
        <taxon>Burkholderiaceae</taxon>
        <taxon>Paraburkholderia</taxon>
    </lineage>
</organism>
<feature type="signal peptide" evidence="1">
    <location>
        <begin position="1"/>
        <end position="21"/>
    </location>
</feature>
<proteinExistence type="predicted"/>
<evidence type="ECO:0000256" key="1">
    <source>
        <dbReference type="SAM" id="SignalP"/>
    </source>
</evidence>